<keyword evidence="1" id="KW-0812">Transmembrane</keyword>
<protein>
    <submittedName>
        <fullName evidence="2">Uncharacterized protein</fullName>
    </submittedName>
</protein>
<dbReference type="KEGG" id="gbc:GbCGDNIH3_5094"/>
<gene>
    <name evidence="2" type="ORF">GbCGDNIH3_5094</name>
</gene>
<organism evidence="2 3">
    <name type="scientific">Granulibacter bethesdensis</name>
    <dbReference type="NCBI Taxonomy" id="364410"/>
    <lineage>
        <taxon>Bacteria</taxon>
        <taxon>Pseudomonadati</taxon>
        <taxon>Pseudomonadota</taxon>
        <taxon>Alphaproteobacteria</taxon>
        <taxon>Acetobacterales</taxon>
        <taxon>Acetobacteraceae</taxon>
        <taxon>Granulibacter</taxon>
    </lineage>
</organism>
<evidence type="ECO:0000313" key="2">
    <source>
        <dbReference type="EMBL" id="AHJ62809.1"/>
    </source>
</evidence>
<keyword evidence="1" id="KW-1133">Transmembrane helix</keyword>
<evidence type="ECO:0000256" key="1">
    <source>
        <dbReference type="SAM" id="Phobius"/>
    </source>
</evidence>
<dbReference type="EMBL" id="CP003181">
    <property type="protein sequence ID" value="AHJ62809.1"/>
    <property type="molecule type" value="Genomic_DNA"/>
</dbReference>
<feature type="transmembrane region" description="Helical" evidence="1">
    <location>
        <begin position="49"/>
        <end position="68"/>
    </location>
</feature>
<reference evidence="3" key="1">
    <citation type="submission" date="2012-06" db="EMBL/GenBank/DDBJ databases">
        <title>Genome analysis of multiple Granulibacter bethesdensis isolates demonstrates substantial genome diversity.</title>
        <authorList>
            <person name="Greenberg D.E."/>
            <person name="Porcella S.F."/>
            <person name="Zarember K."/>
            <person name="Zelazny A.M."/>
            <person name="Bruno D."/>
            <person name="Martens C."/>
            <person name="Barbian K.D."/>
            <person name="Jaske E."/>
            <person name="Holland S.M."/>
        </authorList>
    </citation>
    <scope>NUCLEOTIDE SEQUENCE [LARGE SCALE GENOMIC DNA]</scope>
    <source>
        <strain evidence="3">CGDNIH3</strain>
    </source>
</reference>
<dbReference type="Proteomes" id="UP000019438">
    <property type="component" value="Chromosome"/>
</dbReference>
<keyword evidence="1" id="KW-0472">Membrane</keyword>
<proteinExistence type="predicted"/>
<sequence length="79" mass="9144">MPLREPISNQNRPDMLSSIRRFILITEQLWQEKDEGHPLNRAIESCVRGLIFMIIWQILFLPVIGNIAKIGSSVKIRSD</sequence>
<dbReference type="AlphaFoldDB" id="A0AAN0RDE0"/>
<accession>A0AAN0RDE0</accession>
<evidence type="ECO:0000313" key="3">
    <source>
        <dbReference type="Proteomes" id="UP000019438"/>
    </source>
</evidence>
<name>A0AAN0RDE0_9PROT</name>